<sequence>MRQVTTRGGDERREDAVRCKVVTHIKSDATEKALAAMRAAEWLSATTSCEMPRHKFLNKDSLRHATRHIAGEFHKAVKVADQVLTVAPGDEDAVRCKVVAHIKSDATEKVLAAIRAAERHPIDLSYYKAYCYYRQNKLQEV</sequence>
<dbReference type="GO" id="GO:0008312">
    <property type="term" value="F:7S RNA binding"/>
    <property type="evidence" value="ECO:0007669"/>
    <property type="project" value="TreeGrafter"/>
</dbReference>
<keyword evidence="2" id="KW-1185">Reference proteome</keyword>
<dbReference type="EMBL" id="JAAALK010000282">
    <property type="protein sequence ID" value="KAG8078720.1"/>
    <property type="molecule type" value="Genomic_DNA"/>
</dbReference>
<dbReference type="Proteomes" id="UP000729402">
    <property type="component" value="Unassembled WGS sequence"/>
</dbReference>
<accession>A0A8J5VS17</accession>
<evidence type="ECO:0000313" key="2">
    <source>
        <dbReference type="Proteomes" id="UP000729402"/>
    </source>
</evidence>
<dbReference type="AlphaFoldDB" id="A0A8J5VS17"/>
<dbReference type="GO" id="GO:0043022">
    <property type="term" value="F:ribosome binding"/>
    <property type="evidence" value="ECO:0007669"/>
    <property type="project" value="TreeGrafter"/>
</dbReference>
<dbReference type="OrthoDB" id="5421607at2759"/>
<proteinExistence type="predicted"/>
<evidence type="ECO:0000313" key="1">
    <source>
        <dbReference type="EMBL" id="KAG8078720.1"/>
    </source>
</evidence>
<dbReference type="PANTHER" id="PTHR14094:SF9">
    <property type="entry name" value="SIGNAL RECOGNITION PARTICLE SUBUNIT SRP72"/>
    <property type="match status" value="1"/>
</dbReference>
<dbReference type="GO" id="GO:0005786">
    <property type="term" value="C:signal recognition particle, endoplasmic reticulum targeting"/>
    <property type="evidence" value="ECO:0007669"/>
    <property type="project" value="TreeGrafter"/>
</dbReference>
<dbReference type="PANTHER" id="PTHR14094">
    <property type="entry name" value="SIGNAL RECOGNITION PARTICLE 72"/>
    <property type="match status" value="1"/>
</dbReference>
<dbReference type="GO" id="GO:0006614">
    <property type="term" value="P:SRP-dependent cotranslational protein targeting to membrane"/>
    <property type="evidence" value="ECO:0007669"/>
    <property type="project" value="InterPro"/>
</dbReference>
<protein>
    <submittedName>
        <fullName evidence="1">Uncharacterized protein</fullName>
    </submittedName>
</protein>
<reference evidence="1" key="1">
    <citation type="journal article" date="2021" name="bioRxiv">
        <title>Whole Genome Assembly and Annotation of Northern Wild Rice, Zizania palustris L., Supports a Whole Genome Duplication in the Zizania Genus.</title>
        <authorList>
            <person name="Haas M."/>
            <person name="Kono T."/>
            <person name="Macchietto M."/>
            <person name="Millas R."/>
            <person name="McGilp L."/>
            <person name="Shao M."/>
            <person name="Duquette J."/>
            <person name="Hirsch C.N."/>
            <person name="Kimball J."/>
        </authorList>
    </citation>
    <scope>NUCLEOTIDE SEQUENCE</scope>
    <source>
        <tissue evidence="1">Fresh leaf tissue</tissue>
    </source>
</reference>
<gene>
    <name evidence="1" type="ORF">GUJ93_ZPchr0007g6416</name>
</gene>
<organism evidence="1 2">
    <name type="scientific">Zizania palustris</name>
    <name type="common">Northern wild rice</name>
    <dbReference type="NCBI Taxonomy" id="103762"/>
    <lineage>
        <taxon>Eukaryota</taxon>
        <taxon>Viridiplantae</taxon>
        <taxon>Streptophyta</taxon>
        <taxon>Embryophyta</taxon>
        <taxon>Tracheophyta</taxon>
        <taxon>Spermatophyta</taxon>
        <taxon>Magnoliopsida</taxon>
        <taxon>Liliopsida</taxon>
        <taxon>Poales</taxon>
        <taxon>Poaceae</taxon>
        <taxon>BOP clade</taxon>
        <taxon>Oryzoideae</taxon>
        <taxon>Oryzeae</taxon>
        <taxon>Zizaniinae</taxon>
        <taxon>Zizania</taxon>
    </lineage>
</organism>
<reference evidence="1" key="2">
    <citation type="submission" date="2021-02" db="EMBL/GenBank/DDBJ databases">
        <authorList>
            <person name="Kimball J.A."/>
            <person name="Haas M.W."/>
            <person name="Macchietto M."/>
            <person name="Kono T."/>
            <person name="Duquette J."/>
            <person name="Shao M."/>
        </authorList>
    </citation>
    <scope>NUCLEOTIDE SEQUENCE</scope>
    <source>
        <tissue evidence="1">Fresh leaf tissue</tissue>
    </source>
</reference>
<comment type="caution">
    <text evidence="1">The sequence shown here is derived from an EMBL/GenBank/DDBJ whole genome shotgun (WGS) entry which is preliminary data.</text>
</comment>
<dbReference type="InterPro" id="IPR026270">
    <property type="entry name" value="SRP72"/>
</dbReference>
<name>A0A8J5VS17_ZIZPA</name>